<evidence type="ECO:0000313" key="2">
    <source>
        <dbReference type="EMBL" id="KDN42615.1"/>
    </source>
</evidence>
<dbReference type="GeneID" id="25266091"/>
<feature type="compositionally biased region" description="Basic and acidic residues" evidence="1">
    <location>
        <begin position="66"/>
        <end position="86"/>
    </location>
</feature>
<evidence type="ECO:0000313" key="3">
    <source>
        <dbReference type="Proteomes" id="UP000027361"/>
    </source>
</evidence>
<dbReference type="AlphaFoldDB" id="A0A066VVM3"/>
<comment type="caution">
    <text evidence="2">The sequence shown here is derived from an EMBL/GenBank/DDBJ whole genome shotgun (WGS) entry which is preliminary data.</text>
</comment>
<dbReference type="OMA" id="HTHDLCL"/>
<dbReference type="RefSeq" id="XP_013242115.1">
    <property type="nucleotide sequence ID" value="XM_013386661.1"/>
</dbReference>
<feature type="region of interest" description="Disordered" evidence="1">
    <location>
        <begin position="30"/>
        <end position="86"/>
    </location>
</feature>
<evidence type="ECO:0000256" key="1">
    <source>
        <dbReference type="SAM" id="MobiDB-lite"/>
    </source>
</evidence>
<organism evidence="2 3">
    <name type="scientific">Tilletiaria anomala (strain ATCC 24038 / CBS 436.72 / UBC 951)</name>
    <dbReference type="NCBI Taxonomy" id="1037660"/>
    <lineage>
        <taxon>Eukaryota</taxon>
        <taxon>Fungi</taxon>
        <taxon>Dikarya</taxon>
        <taxon>Basidiomycota</taxon>
        <taxon>Ustilaginomycotina</taxon>
        <taxon>Exobasidiomycetes</taxon>
        <taxon>Georgefischeriales</taxon>
        <taxon>Tilletiariaceae</taxon>
        <taxon>Tilletiaria</taxon>
    </lineage>
</organism>
<protein>
    <submittedName>
        <fullName evidence="2">Uncharacterized protein</fullName>
    </submittedName>
</protein>
<dbReference type="HOGENOM" id="CLU_2499458_0_0_1"/>
<dbReference type="InParanoid" id="A0A066VVM3"/>
<dbReference type="OrthoDB" id="2532734at2759"/>
<dbReference type="Proteomes" id="UP000027361">
    <property type="component" value="Unassembled WGS sequence"/>
</dbReference>
<keyword evidence="3" id="KW-1185">Reference proteome</keyword>
<proteinExistence type="predicted"/>
<dbReference type="EMBL" id="JMSN01000068">
    <property type="protein sequence ID" value="KDN42615.1"/>
    <property type="molecule type" value="Genomic_DNA"/>
</dbReference>
<accession>A0A066VVM3</accession>
<sequence>MSDKEEQTFSIHTHDLCLVSSIDLTSYAANDPNNDPALHSDGLRSAAQAAHEAKPGPQILSSEQASRLEEPLSKDELAKRSAELNQ</sequence>
<name>A0A066VVM3_TILAU</name>
<gene>
    <name evidence="2" type="ORF">K437DRAFT_269345</name>
</gene>
<reference evidence="2 3" key="1">
    <citation type="submission" date="2014-05" db="EMBL/GenBank/DDBJ databases">
        <title>Draft genome sequence of a rare smut relative, Tilletiaria anomala UBC 951.</title>
        <authorList>
            <consortium name="DOE Joint Genome Institute"/>
            <person name="Toome M."/>
            <person name="Kuo A."/>
            <person name="Henrissat B."/>
            <person name="Lipzen A."/>
            <person name="Tritt A."/>
            <person name="Yoshinaga Y."/>
            <person name="Zane M."/>
            <person name="Barry K."/>
            <person name="Grigoriev I.V."/>
            <person name="Spatafora J.W."/>
            <person name="Aimea M.C."/>
        </authorList>
    </citation>
    <scope>NUCLEOTIDE SEQUENCE [LARGE SCALE GENOMIC DNA]</scope>
    <source>
        <strain evidence="2 3">UBC 951</strain>
    </source>
</reference>